<comment type="caution">
    <text evidence="1">The sequence shown here is derived from an EMBL/GenBank/DDBJ whole genome shotgun (WGS) entry which is preliminary data.</text>
</comment>
<evidence type="ECO:0000313" key="1">
    <source>
        <dbReference type="EMBL" id="KAK3680844.1"/>
    </source>
</evidence>
<proteinExistence type="predicted"/>
<gene>
    <name evidence="1" type="ORF">B0T22DRAFT_474247</name>
</gene>
<name>A0AAE0WZ59_9PEZI</name>
<keyword evidence="2" id="KW-1185">Reference proteome</keyword>
<dbReference type="EMBL" id="JAULSO010000009">
    <property type="protein sequence ID" value="KAK3680844.1"/>
    <property type="molecule type" value="Genomic_DNA"/>
</dbReference>
<dbReference type="Proteomes" id="UP001270362">
    <property type="component" value="Unassembled WGS sequence"/>
</dbReference>
<evidence type="ECO:0000313" key="2">
    <source>
        <dbReference type="Proteomes" id="UP001270362"/>
    </source>
</evidence>
<dbReference type="AlphaFoldDB" id="A0AAE0WZ59"/>
<sequence length="79" mass="8749">MQDRVDWQAVSYDPALGLLAACMFLGALCRLKPPAAGCFNITAMNFGNWMHVSRPNIYALGIGLKRAWTYPSNWCVRAG</sequence>
<organism evidence="1 2">
    <name type="scientific">Podospora appendiculata</name>
    <dbReference type="NCBI Taxonomy" id="314037"/>
    <lineage>
        <taxon>Eukaryota</taxon>
        <taxon>Fungi</taxon>
        <taxon>Dikarya</taxon>
        <taxon>Ascomycota</taxon>
        <taxon>Pezizomycotina</taxon>
        <taxon>Sordariomycetes</taxon>
        <taxon>Sordariomycetidae</taxon>
        <taxon>Sordariales</taxon>
        <taxon>Podosporaceae</taxon>
        <taxon>Podospora</taxon>
    </lineage>
</organism>
<reference evidence="1" key="2">
    <citation type="submission" date="2023-06" db="EMBL/GenBank/DDBJ databases">
        <authorList>
            <consortium name="Lawrence Berkeley National Laboratory"/>
            <person name="Haridas S."/>
            <person name="Hensen N."/>
            <person name="Bonometti L."/>
            <person name="Westerberg I."/>
            <person name="Brannstrom I.O."/>
            <person name="Guillou S."/>
            <person name="Cros-Aarteil S."/>
            <person name="Calhoun S."/>
            <person name="Kuo A."/>
            <person name="Mondo S."/>
            <person name="Pangilinan J."/>
            <person name="Riley R."/>
            <person name="Labutti K."/>
            <person name="Andreopoulos B."/>
            <person name="Lipzen A."/>
            <person name="Chen C."/>
            <person name="Yanf M."/>
            <person name="Daum C."/>
            <person name="Ng V."/>
            <person name="Clum A."/>
            <person name="Steindorff A."/>
            <person name="Ohm R."/>
            <person name="Martin F."/>
            <person name="Silar P."/>
            <person name="Natvig D."/>
            <person name="Lalanne C."/>
            <person name="Gautier V."/>
            <person name="Ament-Velasquez S.L."/>
            <person name="Kruys A."/>
            <person name="Hutchinson M.I."/>
            <person name="Powell A.J."/>
            <person name="Barry K."/>
            <person name="Miller A.N."/>
            <person name="Grigoriev I.V."/>
            <person name="Debuchy R."/>
            <person name="Gladieux P."/>
            <person name="Thoren M.H."/>
            <person name="Johannesson H."/>
        </authorList>
    </citation>
    <scope>NUCLEOTIDE SEQUENCE</scope>
    <source>
        <strain evidence="1">CBS 314.62</strain>
    </source>
</reference>
<protein>
    <submittedName>
        <fullName evidence="1">Uncharacterized protein</fullName>
    </submittedName>
</protein>
<accession>A0AAE0WZ59</accession>
<reference evidence="1" key="1">
    <citation type="journal article" date="2023" name="Mol. Phylogenet. Evol.">
        <title>Genome-scale phylogeny and comparative genomics of the fungal order Sordariales.</title>
        <authorList>
            <person name="Hensen N."/>
            <person name="Bonometti L."/>
            <person name="Westerberg I."/>
            <person name="Brannstrom I.O."/>
            <person name="Guillou S."/>
            <person name="Cros-Aarteil S."/>
            <person name="Calhoun S."/>
            <person name="Haridas S."/>
            <person name="Kuo A."/>
            <person name="Mondo S."/>
            <person name="Pangilinan J."/>
            <person name="Riley R."/>
            <person name="LaButti K."/>
            <person name="Andreopoulos B."/>
            <person name="Lipzen A."/>
            <person name="Chen C."/>
            <person name="Yan M."/>
            <person name="Daum C."/>
            <person name="Ng V."/>
            <person name="Clum A."/>
            <person name="Steindorff A."/>
            <person name="Ohm R.A."/>
            <person name="Martin F."/>
            <person name="Silar P."/>
            <person name="Natvig D.O."/>
            <person name="Lalanne C."/>
            <person name="Gautier V."/>
            <person name="Ament-Velasquez S.L."/>
            <person name="Kruys A."/>
            <person name="Hutchinson M.I."/>
            <person name="Powell A.J."/>
            <person name="Barry K."/>
            <person name="Miller A.N."/>
            <person name="Grigoriev I.V."/>
            <person name="Debuchy R."/>
            <person name="Gladieux P."/>
            <person name="Hiltunen Thoren M."/>
            <person name="Johannesson H."/>
        </authorList>
    </citation>
    <scope>NUCLEOTIDE SEQUENCE</scope>
    <source>
        <strain evidence="1">CBS 314.62</strain>
    </source>
</reference>